<protein>
    <submittedName>
        <fullName evidence="1">Uncharacterized protein</fullName>
    </submittedName>
</protein>
<evidence type="ECO:0000313" key="1">
    <source>
        <dbReference type="EMBL" id="MFG6460612.1"/>
    </source>
</evidence>
<sequence>MTFTALRWIANGLIGFVVAGTLWVAHAVQPGAITPDALLVSQAVAAPADGASAPQRR</sequence>
<name>A0ABW7GF75_9BURK</name>
<evidence type="ECO:0000313" key="2">
    <source>
        <dbReference type="Proteomes" id="UP001606302"/>
    </source>
</evidence>
<proteinExistence type="predicted"/>
<dbReference type="Proteomes" id="UP001606302">
    <property type="component" value="Unassembled WGS sequence"/>
</dbReference>
<reference evidence="1 2" key="1">
    <citation type="submission" date="2024-08" db="EMBL/GenBank/DDBJ databases">
        <authorList>
            <person name="Lu H."/>
        </authorList>
    </citation>
    <scope>NUCLEOTIDE SEQUENCE [LARGE SCALE GENOMIC DNA]</scope>
    <source>
        <strain evidence="1 2">DXS20W</strain>
    </source>
</reference>
<dbReference type="EMBL" id="JBIGHX010000001">
    <property type="protein sequence ID" value="MFG6460612.1"/>
    <property type="molecule type" value="Genomic_DNA"/>
</dbReference>
<organism evidence="1 2">
    <name type="scientific">Pelomonas lactea</name>
    <dbReference type="NCBI Taxonomy" id="3299030"/>
    <lineage>
        <taxon>Bacteria</taxon>
        <taxon>Pseudomonadati</taxon>
        <taxon>Pseudomonadota</taxon>
        <taxon>Betaproteobacteria</taxon>
        <taxon>Burkholderiales</taxon>
        <taxon>Sphaerotilaceae</taxon>
        <taxon>Roseateles</taxon>
    </lineage>
</organism>
<comment type="caution">
    <text evidence="1">The sequence shown here is derived from an EMBL/GenBank/DDBJ whole genome shotgun (WGS) entry which is preliminary data.</text>
</comment>
<accession>A0ABW7GF75</accession>
<keyword evidence="2" id="KW-1185">Reference proteome</keyword>
<dbReference type="RefSeq" id="WP_394509419.1">
    <property type="nucleotide sequence ID" value="NZ_JBIGHX010000001.1"/>
</dbReference>
<gene>
    <name evidence="1" type="ORF">ACG04Q_03445</name>
</gene>